<gene>
    <name evidence="2" type="primary">pcaD</name>
    <name evidence="2" type="ORF">EG244_16815</name>
</gene>
<protein>
    <submittedName>
        <fullName evidence="2">3-oxoadipate enol-lactonase</fullName>
        <ecNumber evidence="2">3.1.1.24</ecNumber>
    </submittedName>
</protein>
<evidence type="ECO:0000313" key="3">
    <source>
        <dbReference type="Proteomes" id="UP000282125"/>
    </source>
</evidence>
<dbReference type="PANTHER" id="PTHR43194:SF2">
    <property type="entry name" value="PEROXISOMAL MEMBRANE PROTEIN LPX1"/>
    <property type="match status" value="1"/>
</dbReference>
<dbReference type="SUPFAM" id="SSF53474">
    <property type="entry name" value="alpha/beta-Hydrolases"/>
    <property type="match status" value="1"/>
</dbReference>
<dbReference type="InterPro" id="IPR026968">
    <property type="entry name" value="PcaD/CatD"/>
</dbReference>
<name>A0A3P3DA41_9RHOB</name>
<evidence type="ECO:0000259" key="1">
    <source>
        <dbReference type="Pfam" id="PF12697"/>
    </source>
</evidence>
<keyword evidence="2" id="KW-0378">Hydrolase</keyword>
<dbReference type="GO" id="GO:0042952">
    <property type="term" value="P:beta-ketoadipate pathway"/>
    <property type="evidence" value="ECO:0007669"/>
    <property type="project" value="InterPro"/>
</dbReference>
<dbReference type="RefSeq" id="WP_124966340.1">
    <property type="nucleotide sequence ID" value="NZ_RRAZ01000033.1"/>
</dbReference>
<feature type="domain" description="AB hydrolase-1" evidence="1">
    <location>
        <begin position="27"/>
        <end position="252"/>
    </location>
</feature>
<proteinExistence type="predicted"/>
<reference evidence="2 3" key="1">
    <citation type="submission" date="2018-11" db="EMBL/GenBank/DDBJ databases">
        <title>Gemmobacter sp. nov., YIM 102744-1 draft genome.</title>
        <authorList>
            <person name="Li G."/>
            <person name="Jiang Y."/>
        </authorList>
    </citation>
    <scope>NUCLEOTIDE SEQUENCE [LARGE SCALE GENOMIC DNA]</scope>
    <source>
        <strain evidence="2 3">YIM 102744-1</strain>
    </source>
</reference>
<keyword evidence="3" id="KW-1185">Reference proteome</keyword>
<comment type="caution">
    <text evidence="2">The sequence shown here is derived from an EMBL/GenBank/DDBJ whole genome shotgun (WGS) entry which is preliminary data.</text>
</comment>
<dbReference type="EC" id="3.1.1.24" evidence="2"/>
<dbReference type="GO" id="GO:0047570">
    <property type="term" value="F:3-oxoadipate enol-lactonase activity"/>
    <property type="evidence" value="ECO:0007669"/>
    <property type="project" value="UniProtKB-EC"/>
</dbReference>
<dbReference type="AlphaFoldDB" id="A0A3P3DA41"/>
<accession>A0A3P3DA41</accession>
<dbReference type="Gene3D" id="3.40.50.1820">
    <property type="entry name" value="alpha/beta hydrolase"/>
    <property type="match status" value="1"/>
</dbReference>
<dbReference type="NCBIfam" id="TIGR02427">
    <property type="entry name" value="protocat_pcaD"/>
    <property type="match status" value="1"/>
</dbReference>
<dbReference type="PANTHER" id="PTHR43194">
    <property type="entry name" value="HYDROLASE ALPHA/BETA FOLD FAMILY"/>
    <property type="match status" value="1"/>
</dbReference>
<dbReference type="Pfam" id="PF12697">
    <property type="entry name" value="Abhydrolase_6"/>
    <property type="match status" value="1"/>
</dbReference>
<evidence type="ECO:0000313" key="2">
    <source>
        <dbReference type="EMBL" id="RRH71061.1"/>
    </source>
</evidence>
<sequence>MPRPENFTSVDGLHYGWRPAEAGAPTLLFANSLGTDVRVWDRVGARLPAQWGILRFDKRGHGLSRFQAGLTIETMADDAEFLLDHLGIGAFAGVGLSVGGLIMQRLALRRETTMTHLVLADTAAKIGSEEVWNPRIETVMRQGIAAISDMILARWFAPEYQTTADFSMWQLMLERTPAEGYAAVCAAIRDADYRADLARISLPTLVVAGAQDSSTQPALVRETAEQIPGARFVEIADAGHLPCVEQPERFAALLMEHLSRS</sequence>
<dbReference type="OrthoDB" id="9793083at2"/>
<dbReference type="Proteomes" id="UP000282125">
    <property type="component" value="Unassembled WGS sequence"/>
</dbReference>
<dbReference type="InterPro" id="IPR000073">
    <property type="entry name" value="AB_hydrolase_1"/>
</dbReference>
<dbReference type="InterPro" id="IPR029058">
    <property type="entry name" value="AB_hydrolase_fold"/>
</dbReference>
<dbReference type="EMBL" id="RRAZ01000033">
    <property type="protein sequence ID" value="RRH71061.1"/>
    <property type="molecule type" value="Genomic_DNA"/>
</dbReference>
<dbReference type="InterPro" id="IPR050228">
    <property type="entry name" value="Carboxylesterase_BioH"/>
</dbReference>
<organism evidence="2 3">
    <name type="scientific">Falsigemmobacter faecalis</name>
    <dbReference type="NCBI Taxonomy" id="2488730"/>
    <lineage>
        <taxon>Bacteria</taxon>
        <taxon>Pseudomonadati</taxon>
        <taxon>Pseudomonadota</taxon>
        <taxon>Alphaproteobacteria</taxon>
        <taxon>Rhodobacterales</taxon>
        <taxon>Paracoccaceae</taxon>
        <taxon>Falsigemmobacter</taxon>
    </lineage>
</organism>